<dbReference type="Proteomes" id="UP000295244">
    <property type="component" value="Unassembled WGS sequence"/>
</dbReference>
<feature type="transmembrane region" description="Helical" evidence="7">
    <location>
        <begin position="68"/>
        <end position="88"/>
    </location>
</feature>
<dbReference type="PANTHER" id="PTHR32322:SF18">
    <property type="entry name" value="S-ADENOSYLMETHIONINE_S-ADENOSYLHOMOCYSTEINE TRANSPORTER"/>
    <property type="match status" value="1"/>
</dbReference>
<feature type="transmembrane region" description="Helical" evidence="7">
    <location>
        <begin position="94"/>
        <end position="115"/>
    </location>
</feature>
<comment type="similarity">
    <text evidence="2">Belongs to the EamA transporter family.</text>
</comment>
<evidence type="ECO:0000313" key="10">
    <source>
        <dbReference type="Proteomes" id="UP000295244"/>
    </source>
</evidence>
<name>A0A4R1BNF2_9ACTN</name>
<feature type="transmembrane region" description="Helical" evidence="7">
    <location>
        <begin position="33"/>
        <end position="56"/>
    </location>
</feature>
<evidence type="ECO:0000256" key="6">
    <source>
        <dbReference type="ARBA" id="ARBA00023136"/>
    </source>
</evidence>
<dbReference type="GO" id="GO:0005886">
    <property type="term" value="C:plasma membrane"/>
    <property type="evidence" value="ECO:0007669"/>
    <property type="project" value="UniProtKB-SubCell"/>
</dbReference>
<evidence type="ECO:0000256" key="7">
    <source>
        <dbReference type="SAM" id="Phobius"/>
    </source>
</evidence>
<accession>A0A4R1BNF2</accession>
<keyword evidence="10" id="KW-1185">Reference proteome</keyword>
<feature type="domain" description="EamA" evidence="8">
    <location>
        <begin position="149"/>
        <end position="284"/>
    </location>
</feature>
<dbReference type="PANTHER" id="PTHR32322">
    <property type="entry name" value="INNER MEMBRANE TRANSPORTER"/>
    <property type="match status" value="1"/>
</dbReference>
<dbReference type="Gene3D" id="1.10.3730.20">
    <property type="match status" value="1"/>
</dbReference>
<protein>
    <submittedName>
        <fullName evidence="9">EamA family transporter</fullName>
    </submittedName>
</protein>
<feature type="transmembrane region" description="Helical" evidence="7">
    <location>
        <begin position="267"/>
        <end position="284"/>
    </location>
</feature>
<reference evidence="9 10" key="1">
    <citation type="submission" date="2019-03" db="EMBL/GenBank/DDBJ databases">
        <title>Whole genome sequence of a novel Rubrobacter taiwanensis strain, isolated from Yellowstone National Park.</title>
        <authorList>
            <person name="Freed S."/>
            <person name="Ramaley R.F."/>
            <person name="Kyndt J.A."/>
        </authorList>
    </citation>
    <scope>NUCLEOTIDE SEQUENCE [LARGE SCALE GENOMIC DNA]</scope>
    <source>
        <strain evidence="9 10">Yellowstone</strain>
    </source>
</reference>
<evidence type="ECO:0000256" key="2">
    <source>
        <dbReference type="ARBA" id="ARBA00007362"/>
    </source>
</evidence>
<dbReference type="InterPro" id="IPR037185">
    <property type="entry name" value="EmrE-like"/>
</dbReference>
<feature type="transmembrane region" description="Helical" evidence="7">
    <location>
        <begin position="244"/>
        <end position="261"/>
    </location>
</feature>
<dbReference type="RefSeq" id="WP_132689484.1">
    <property type="nucleotide sequence ID" value="NZ_SKBU01000009.1"/>
</dbReference>
<feature type="transmembrane region" description="Helical" evidence="7">
    <location>
        <begin position="148"/>
        <end position="168"/>
    </location>
</feature>
<gene>
    <name evidence="9" type="ORF">E0L93_05250</name>
</gene>
<evidence type="ECO:0000256" key="1">
    <source>
        <dbReference type="ARBA" id="ARBA00004651"/>
    </source>
</evidence>
<comment type="caution">
    <text evidence="9">The sequence shown here is derived from an EMBL/GenBank/DDBJ whole genome shotgun (WGS) entry which is preliminary data.</text>
</comment>
<evidence type="ECO:0000256" key="4">
    <source>
        <dbReference type="ARBA" id="ARBA00022692"/>
    </source>
</evidence>
<organism evidence="9 10">
    <name type="scientific">Rubrobacter taiwanensis</name>
    <dbReference type="NCBI Taxonomy" id="185139"/>
    <lineage>
        <taxon>Bacteria</taxon>
        <taxon>Bacillati</taxon>
        <taxon>Actinomycetota</taxon>
        <taxon>Rubrobacteria</taxon>
        <taxon>Rubrobacterales</taxon>
        <taxon>Rubrobacteraceae</taxon>
        <taxon>Rubrobacter</taxon>
    </lineage>
</organism>
<keyword evidence="6 7" id="KW-0472">Membrane</keyword>
<dbReference type="InterPro" id="IPR000620">
    <property type="entry name" value="EamA_dom"/>
</dbReference>
<keyword evidence="4 7" id="KW-0812">Transmembrane</keyword>
<comment type="subcellular location">
    <subcellularLocation>
        <location evidence="1">Cell membrane</location>
        <topology evidence="1">Multi-pass membrane protein</topology>
    </subcellularLocation>
</comment>
<dbReference type="AlphaFoldDB" id="A0A4R1BNF2"/>
<evidence type="ECO:0000256" key="3">
    <source>
        <dbReference type="ARBA" id="ARBA00022475"/>
    </source>
</evidence>
<evidence type="ECO:0000256" key="5">
    <source>
        <dbReference type="ARBA" id="ARBA00022989"/>
    </source>
</evidence>
<evidence type="ECO:0000259" key="8">
    <source>
        <dbReference type="Pfam" id="PF00892"/>
    </source>
</evidence>
<evidence type="ECO:0000313" key="9">
    <source>
        <dbReference type="EMBL" id="TCJ18908.1"/>
    </source>
</evidence>
<dbReference type="EMBL" id="SKBU01000009">
    <property type="protein sequence ID" value="TCJ18908.1"/>
    <property type="molecule type" value="Genomic_DNA"/>
</dbReference>
<dbReference type="SUPFAM" id="SSF103481">
    <property type="entry name" value="Multidrug resistance efflux transporter EmrE"/>
    <property type="match status" value="2"/>
</dbReference>
<feature type="transmembrane region" description="Helical" evidence="7">
    <location>
        <begin position="124"/>
        <end position="142"/>
    </location>
</feature>
<keyword evidence="5 7" id="KW-1133">Transmembrane helix</keyword>
<keyword evidence="3" id="KW-1003">Cell membrane</keyword>
<feature type="domain" description="EamA" evidence="8">
    <location>
        <begin position="9"/>
        <end position="138"/>
    </location>
</feature>
<dbReference type="Pfam" id="PF00892">
    <property type="entry name" value="EamA"/>
    <property type="match status" value="2"/>
</dbReference>
<feature type="transmembrane region" description="Helical" evidence="7">
    <location>
        <begin position="211"/>
        <end position="232"/>
    </location>
</feature>
<dbReference type="InterPro" id="IPR050638">
    <property type="entry name" value="AA-Vitamin_Transporters"/>
</dbReference>
<proteinExistence type="inferred from homology"/>
<feature type="transmembrane region" description="Helical" evidence="7">
    <location>
        <begin position="177"/>
        <end position="199"/>
    </location>
</feature>
<sequence length="290" mass="30617">MAVSWRTVAAFAALVLIWGSAFSFIKVGLDYSPPVLFAGVRTLVGGFVLVAAASVWGGAPELKRTWPMLLVSALFNVILFIGLQTFAVEYLTSGLAAVLVYLQPILVGVMAWLWLAEPLSVPKVAGLLLGFAGVVAISAGSLNGGFSFAGILVGVLAALAWAAGTVYFKRVQARVSMLWFVAGSFMTGGVVLLLAGLAVEPWSGIEWTGAFLFSLFHTGVLGCSVAWMLWLWLVRAGEASRVSAYAFFVPLVSVILGALFLNEPVELSLLLGAACIVTGIYLVNRRPAKG</sequence>
<dbReference type="OrthoDB" id="9812547at2"/>